<evidence type="ECO:0000256" key="3">
    <source>
        <dbReference type="SAM" id="MobiDB-lite"/>
    </source>
</evidence>
<sequence>MAAGGSEATNGGDASTPAAASAKEETPVKEEPEIKEPVEFPKIPGTTLSLRVLDEFEIRDKRDEGKVVGLEQCRTKNVVVFGKARKVEGGESSRPKDVLKRALKPVNKPPHPLKLSEVLDWTVCYDERRGPSVWLVTLRAWYRLGEPAEGYKRAFATLQRRVAFCDATLRAIRRDWNVSVEDGLAALTAVPVVSGDYLSPKFRGAVAANEAAAAKAAVESGVKGGKKGASKPSSKNASPAVSKTTSKTAAGSDSPAAAASAAAAAAAAVTELKYARRDVINDTAFIAQQLEGLRKAGALVDGAELSVPPLIKSYATLLETTRTRERAEARAASKAAQQKALRTQSRFGAGGAGGARQAGAGGASMPPPPPRNLPPRETRSAPPAAGLVVPESYGTPPALLAETLALWDLTQVHGAFLRLPPCPWERFSRAFLGPPSTSGINPADAALVRDVCVAVLRVAEGGGGDKDATEPPPDAKRIAEMSEEDDLRMLDWSERALAVLTMYDAGEKPTWPCAAVKIGAFRATHALVKAIDAATASVGLPAGDRVALASALAAIMCEAESWHDYLFPKLELAMRAQKDGELPLGPRKVKAKTTEAPLAQPKIADALAAKPAPGGDEKVKVKTESSVVVAGEQTSTPTPTPKTEAEAGTPASEEKKPEAAAAAEEKGAATSDAASTEKKDETQTQTRAAPTRPEWADTLVEWVAKAGARSTYLRSRAIATDETGRKYYTLGGAAGAGLIFTQEPSATAFQPDDDVEEDAKKDALPAAEVKEEGAAPSDDADAAEETPEQKAAKRAESKKEKAQRTSALSKANIAKGKAYADALHAAETWGECPTRWSVFTIGPRLKELKDWLDDDPRNPKSMDERRLKAMAALLMRTAPKAKDEKADAADADAAKDAAKDAAATADVDWFKELGLVKDGYVKLDPPPPDPNDAWGAVAMNLGPTREQNRAAAATALCAVVRSVLSGSSKFWNRPNNWLHAMLNLCSALPDALGTGLDSVASGDRAGDRLAVLVSRVLPPLEAMLRSSHATTEEWLDRREAWFTGLRGAEDFDLRIPPEKLMTWEEAEETALAHTEIAQTAIEWSTTDEAIQTAMKLGTARSARLLGVLCSALVQDDSRMNSAKFFSTIPTATHAGIKTCEPGNVVALMRKGMKLTRERYIGVGNEPEGWIPLKELRPVERAVVRAWAFRDAVPPPPDLPGYSGTPPCCWVLLELLDEPALVAGRGRRNESSPGGGREAGPRLISAPIYAGAEVADYIVDWDKYSASAEKPWSKGARIMMFFPDINDGEGPQEDALGRPADVVAAVAGGGAPPPATPKPKPTDGEATPMDVEDGATPNPDAADANAAPVGVIKLENGAEYWLGRVNRVKHGDDPWESVQVIFDSDPDGDDPMWVCPWEIENAPAEYQDEVVPNFPNAAGDDGMDDEERTEANQKKVEAGRAIAERLGWPQGVNAARVEFEKFRAAAAGPGGVVPKAPIFCHAELDLYRVLVEVMCLGGSDLVTEEKRWKQVARTLGKDLTKQTSASFAMRSNFQKALVDVEAWLWDNAHTLGERPEAYNTLSSTPVGTPAKAPLVFKAKADVLDAVDEGDNDDDDDDDGDGPTEEEYDDDDDDGAAAAAAKKGGDDDEFRMSDDADEDDDDGGGDDDSSDDDFSIRPNSASKKRKQMD</sequence>
<dbReference type="PROSITE" id="PS51011">
    <property type="entry name" value="ARID"/>
    <property type="match status" value="1"/>
</dbReference>
<dbReference type="RefSeq" id="XP_003054908.1">
    <property type="nucleotide sequence ID" value="XM_003054862.1"/>
</dbReference>
<dbReference type="GO" id="GO:0003677">
    <property type="term" value="F:DNA binding"/>
    <property type="evidence" value="ECO:0007669"/>
    <property type="project" value="InterPro"/>
</dbReference>
<keyword evidence="6" id="KW-1185">Reference proteome</keyword>
<dbReference type="CDD" id="cd16100">
    <property type="entry name" value="ARID"/>
    <property type="match status" value="1"/>
</dbReference>
<keyword evidence="2" id="KW-0539">Nucleus</keyword>
<evidence type="ECO:0000256" key="1">
    <source>
        <dbReference type="ARBA" id="ARBA00004123"/>
    </source>
</evidence>
<organism evidence="6">
    <name type="scientific">Micromonas pusilla (strain CCMP1545)</name>
    <name type="common">Picoplanktonic green alga</name>
    <dbReference type="NCBI Taxonomy" id="564608"/>
    <lineage>
        <taxon>Eukaryota</taxon>
        <taxon>Viridiplantae</taxon>
        <taxon>Chlorophyta</taxon>
        <taxon>Mamiellophyceae</taxon>
        <taxon>Mamiellales</taxon>
        <taxon>Mamiellaceae</taxon>
        <taxon>Micromonas</taxon>
    </lineage>
</organism>
<dbReference type="Gene3D" id="1.10.150.60">
    <property type="entry name" value="ARID DNA-binding domain"/>
    <property type="match status" value="1"/>
</dbReference>
<accession>C1MH82</accession>
<dbReference type="SMART" id="SM00501">
    <property type="entry name" value="BRIGHT"/>
    <property type="match status" value="1"/>
</dbReference>
<dbReference type="InterPro" id="IPR022702">
    <property type="entry name" value="Cytosine_MeTrfase1_RFD"/>
</dbReference>
<dbReference type="Proteomes" id="UP000001876">
    <property type="component" value="Unassembled WGS sequence"/>
</dbReference>
<dbReference type="eggNOG" id="ENOG502SFSD">
    <property type="taxonomic scope" value="Eukaryota"/>
</dbReference>
<feature type="compositionally biased region" description="Acidic residues" evidence="3">
    <location>
        <begin position="1633"/>
        <end position="1651"/>
    </location>
</feature>
<feature type="compositionally biased region" description="Basic and acidic residues" evidence="3">
    <location>
        <begin position="764"/>
        <end position="773"/>
    </location>
</feature>
<feature type="compositionally biased region" description="Low complexity" evidence="3">
    <location>
        <begin position="230"/>
        <end position="252"/>
    </location>
</feature>
<feature type="compositionally biased region" description="Basic and acidic residues" evidence="3">
    <location>
        <begin position="22"/>
        <end position="39"/>
    </location>
</feature>
<dbReference type="PANTHER" id="PTHR13484">
    <property type="entry name" value="FIP1-LIKE 1 PROTEIN"/>
    <property type="match status" value="1"/>
</dbReference>
<feature type="compositionally biased region" description="Gly residues" evidence="3">
    <location>
        <begin position="348"/>
        <end position="362"/>
    </location>
</feature>
<feature type="compositionally biased region" description="Low complexity" evidence="3">
    <location>
        <begin position="332"/>
        <end position="342"/>
    </location>
</feature>
<feature type="region of interest" description="Disordered" evidence="3">
    <location>
        <begin position="325"/>
        <end position="389"/>
    </location>
</feature>
<dbReference type="Pfam" id="PF01388">
    <property type="entry name" value="ARID"/>
    <property type="match status" value="1"/>
</dbReference>
<feature type="region of interest" description="Disordered" evidence="3">
    <location>
        <begin position="764"/>
        <end position="808"/>
    </location>
</feature>
<feature type="region of interest" description="Disordered" evidence="3">
    <location>
        <begin position="602"/>
        <end position="692"/>
    </location>
</feature>
<dbReference type="PANTHER" id="PTHR13484:SF0">
    <property type="entry name" value="PRE-MRNA 3'-END-PROCESSING FACTOR FIP1"/>
    <property type="match status" value="1"/>
</dbReference>
<feature type="compositionally biased region" description="Basic and acidic residues" evidence="3">
    <location>
        <begin position="652"/>
        <end position="667"/>
    </location>
</feature>
<feature type="region of interest" description="Disordered" evidence="3">
    <location>
        <begin position="1304"/>
        <end position="1343"/>
    </location>
</feature>
<dbReference type="EMBL" id="GG663735">
    <property type="protein sequence ID" value="EEH60160.1"/>
    <property type="molecule type" value="Genomic_DNA"/>
</dbReference>
<dbReference type="GO" id="GO:0005847">
    <property type="term" value="C:mRNA cleavage and polyadenylation specificity factor complex"/>
    <property type="evidence" value="ECO:0007669"/>
    <property type="project" value="TreeGrafter"/>
</dbReference>
<dbReference type="InterPro" id="IPR051187">
    <property type="entry name" value="Pre-mRNA_3'-end_processing_reg"/>
</dbReference>
<feature type="region of interest" description="Disordered" evidence="3">
    <location>
        <begin position="1585"/>
        <end position="1667"/>
    </location>
</feature>
<evidence type="ECO:0000256" key="2">
    <source>
        <dbReference type="ARBA" id="ARBA00023242"/>
    </source>
</evidence>
<feature type="compositionally biased region" description="Acidic residues" evidence="3">
    <location>
        <begin position="1585"/>
        <end position="1613"/>
    </location>
</feature>
<dbReference type="InterPro" id="IPR036431">
    <property type="entry name" value="ARID_dom_sf"/>
</dbReference>
<dbReference type="SUPFAM" id="SSF46774">
    <property type="entry name" value="ARID-like"/>
    <property type="match status" value="1"/>
</dbReference>
<gene>
    <name evidence="5" type="ORF">MICPUCDRAFT_71097</name>
</gene>
<dbReference type="InterPro" id="IPR001606">
    <property type="entry name" value="ARID_dom"/>
</dbReference>
<dbReference type="STRING" id="564608.C1MH82"/>
<evidence type="ECO:0000259" key="4">
    <source>
        <dbReference type="PROSITE" id="PS51011"/>
    </source>
</evidence>
<dbReference type="Pfam" id="PF12047">
    <property type="entry name" value="DNMT1-RFD"/>
    <property type="match status" value="1"/>
</dbReference>
<name>C1MH82_MICPC</name>
<evidence type="ECO:0000313" key="5">
    <source>
        <dbReference type="EMBL" id="EEH60160.1"/>
    </source>
</evidence>
<feature type="compositionally biased region" description="Basic and acidic residues" evidence="3">
    <location>
        <begin position="787"/>
        <end position="803"/>
    </location>
</feature>
<reference evidence="5 6" key="1">
    <citation type="journal article" date="2009" name="Science">
        <title>Green evolution and dynamic adaptations revealed by genomes of the marine picoeukaryotes Micromonas.</title>
        <authorList>
            <person name="Worden A.Z."/>
            <person name="Lee J.H."/>
            <person name="Mock T."/>
            <person name="Rouze P."/>
            <person name="Simmons M.P."/>
            <person name="Aerts A.L."/>
            <person name="Allen A.E."/>
            <person name="Cuvelier M.L."/>
            <person name="Derelle E."/>
            <person name="Everett M.V."/>
            <person name="Foulon E."/>
            <person name="Grimwood J."/>
            <person name="Gundlach H."/>
            <person name="Henrissat B."/>
            <person name="Napoli C."/>
            <person name="McDonald S.M."/>
            <person name="Parker M.S."/>
            <person name="Rombauts S."/>
            <person name="Salamov A."/>
            <person name="Von Dassow P."/>
            <person name="Badger J.H."/>
            <person name="Coutinho P.M."/>
            <person name="Demir E."/>
            <person name="Dubchak I."/>
            <person name="Gentemann C."/>
            <person name="Eikrem W."/>
            <person name="Gready J.E."/>
            <person name="John U."/>
            <person name="Lanier W."/>
            <person name="Lindquist E.A."/>
            <person name="Lucas S."/>
            <person name="Mayer K.F."/>
            <person name="Moreau H."/>
            <person name="Not F."/>
            <person name="Otillar R."/>
            <person name="Panaud O."/>
            <person name="Pangilinan J."/>
            <person name="Paulsen I."/>
            <person name="Piegu B."/>
            <person name="Poliakov A."/>
            <person name="Robbens S."/>
            <person name="Schmutz J."/>
            <person name="Toulza E."/>
            <person name="Wyss T."/>
            <person name="Zelensky A."/>
            <person name="Zhou K."/>
            <person name="Armbrust E.V."/>
            <person name="Bhattacharya D."/>
            <person name="Goodenough U.W."/>
            <person name="Van de Peer Y."/>
            <person name="Grigoriev I.V."/>
        </authorList>
    </citation>
    <scope>NUCLEOTIDE SEQUENCE [LARGE SCALE GENOMIC DNA]</scope>
    <source>
        <strain evidence="5 6">CCMP1545</strain>
    </source>
</reference>
<dbReference type="GeneID" id="9681196"/>
<dbReference type="OMA" id="YTHADIV"/>
<feature type="region of interest" description="Disordered" evidence="3">
    <location>
        <begin position="223"/>
        <end position="252"/>
    </location>
</feature>
<feature type="compositionally biased region" description="Low complexity" evidence="3">
    <location>
        <begin position="624"/>
        <end position="637"/>
    </location>
</feature>
<feature type="region of interest" description="Disordered" evidence="3">
    <location>
        <begin position="1"/>
        <end position="40"/>
    </location>
</feature>
<protein>
    <submittedName>
        <fullName evidence="5">ARID/BRIGHT DNA binding domain protein</fullName>
    </submittedName>
</protein>
<feature type="domain" description="ARID" evidence="4">
    <location>
        <begin position="1451"/>
        <end position="1544"/>
    </location>
</feature>
<dbReference type="OrthoDB" id="498690at2759"/>
<evidence type="ECO:0000313" key="6">
    <source>
        <dbReference type="Proteomes" id="UP000001876"/>
    </source>
</evidence>
<dbReference type="KEGG" id="mpp:MICPUCDRAFT_71097"/>
<proteinExistence type="predicted"/>
<comment type="subcellular location">
    <subcellularLocation>
        <location evidence="1">Nucleus</location>
    </subcellularLocation>
</comment>